<dbReference type="GO" id="GO:0035312">
    <property type="term" value="F:5'-3' DNA exonuclease activity"/>
    <property type="evidence" value="ECO:0007669"/>
    <property type="project" value="TreeGrafter"/>
</dbReference>
<gene>
    <name evidence="3" type="ORF">SAMN02746065_11057</name>
</gene>
<dbReference type="Gene3D" id="3.20.20.140">
    <property type="entry name" value="Metal-dependent hydrolases"/>
    <property type="match status" value="1"/>
</dbReference>
<protein>
    <submittedName>
        <fullName evidence="3">Predicted metal-dependent phosphoesterase TrpH, contains PHP domain</fullName>
    </submittedName>
</protein>
<dbReference type="RefSeq" id="WP_084069236.1">
    <property type="nucleotide sequence ID" value="NZ_FWXY01000010.1"/>
</dbReference>
<dbReference type="Pfam" id="PF13263">
    <property type="entry name" value="PHP_C"/>
    <property type="match status" value="1"/>
</dbReference>
<dbReference type="STRING" id="1121400.SAMN02746065_11057"/>
<feature type="region of interest" description="Disordered" evidence="1">
    <location>
        <begin position="137"/>
        <end position="182"/>
    </location>
</feature>
<dbReference type="InterPro" id="IPR052018">
    <property type="entry name" value="PHP_domain"/>
</dbReference>
<accession>A0A1W2C167</accession>
<dbReference type="CDD" id="cd07432">
    <property type="entry name" value="PHP_HisPPase"/>
    <property type="match status" value="1"/>
</dbReference>
<dbReference type="Proteomes" id="UP000192418">
    <property type="component" value="Unassembled WGS sequence"/>
</dbReference>
<evidence type="ECO:0000313" key="4">
    <source>
        <dbReference type="Proteomes" id="UP000192418"/>
    </source>
</evidence>
<evidence type="ECO:0000256" key="1">
    <source>
        <dbReference type="SAM" id="MobiDB-lite"/>
    </source>
</evidence>
<dbReference type="AlphaFoldDB" id="A0A1W2C167"/>
<dbReference type="GO" id="GO:0004534">
    <property type="term" value="F:5'-3' RNA exonuclease activity"/>
    <property type="evidence" value="ECO:0007669"/>
    <property type="project" value="TreeGrafter"/>
</dbReference>
<name>A0A1W2C167_9BACT</name>
<reference evidence="3 4" key="1">
    <citation type="submission" date="2017-04" db="EMBL/GenBank/DDBJ databases">
        <authorList>
            <person name="Afonso C.L."/>
            <person name="Miller P.J."/>
            <person name="Scott M.A."/>
            <person name="Spackman E."/>
            <person name="Goraichik I."/>
            <person name="Dimitrov K.M."/>
            <person name="Suarez D.L."/>
            <person name="Swayne D.E."/>
        </authorList>
    </citation>
    <scope>NUCLEOTIDE SEQUENCE [LARGE SCALE GENOMIC DNA]</scope>
    <source>
        <strain evidence="3 4">DSM 3385</strain>
    </source>
</reference>
<dbReference type="Pfam" id="PF02811">
    <property type="entry name" value="PHP"/>
    <property type="match status" value="1"/>
</dbReference>
<dbReference type="SUPFAM" id="SSF89550">
    <property type="entry name" value="PHP domain-like"/>
    <property type="match status" value="1"/>
</dbReference>
<dbReference type="OrthoDB" id="9775360at2"/>
<evidence type="ECO:0000313" key="3">
    <source>
        <dbReference type="EMBL" id="SMC78831.1"/>
    </source>
</evidence>
<dbReference type="InterPro" id="IPR004013">
    <property type="entry name" value="PHP_dom"/>
</dbReference>
<dbReference type="EMBL" id="FWXY01000010">
    <property type="protein sequence ID" value="SMC78831.1"/>
    <property type="molecule type" value="Genomic_DNA"/>
</dbReference>
<keyword evidence="4" id="KW-1185">Reference proteome</keyword>
<organism evidence="3 4">
    <name type="scientific">Desulfocicer vacuolatum DSM 3385</name>
    <dbReference type="NCBI Taxonomy" id="1121400"/>
    <lineage>
        <taxon>Bacteria</taxon>
        <taxon>Pseudomonadati</taxon>
        <taxon>Thermodesulfobacteriota</taxon>
        <taxon>Desulfobacteria</taxon>
        <taxon>Desulfobacterales</taxon>
        <taxon>Desulfobacteraceae</taxon>
        <taxon>Desulfocicer</taxon>
    </lineage>
</organism>
<dbReference type="PANTHER" id="PTHR42924">
    <property type="entry name" value="EXONUCLEASE"/>
    <property type="match status" value="1"/>
</dbReference>
<sequence length="394" mass="43448">MFDFMRNKVVDVARLDRETLEVHGILDDSIYSLELCFKVNISDLICSGVKGRWLRWTTPECPRAIDFLHEAEGFCLKAGIDNKIHKTIGRKSCRHFANLFIECGHAVRETVKLLNWEAAQKENPEITFKQFMRNDETASMAESSPGMDNEKKELSSPSGTNKPSPKKTEHKRNAGSLGNPSAKKGKFVIDMHVHTSPASPCASDSVDAMIQEARRIGLQGICLTDHNYVWSAEAVQALSEKHDFLVLRANEIITEQGDILTFGFYENLQGITRLADLKKKVADVGGFIVAAHPFRGFLTFGADDVGLTPDSAMARELFKWVDGVETLNGKVTETENNMARDVANGLGLPSTGGSDAHDISTVGVYATAFDEVIDSEASLLAALKQGKYHPVVFR</sequence>
<evidence type="ECO:0000259" key="2">
    <source>
        <dbReference type="Pfam" id="PF02811"/>
    </source>
</evidence>
<dbReference type="PANTHER" id="PTHR42924:SF3">
    <property type="entry name" value="POLYMERASE_HISTIDINOL PHOSPHATASE N-TERMINAL DOMAIN-CONTAINING PROTEIN"/>
    <property type="match status" value="1"/>
</dbReference>
<dbReference type="InterPro" id="IPR016195">
    <property type="entry name" value="Pol/histidinol_Pase-like"/>
</dbReference>
<feature type="domain" description="PHP" evidence="2">
    <location>
        <begin position="190"/>
        <end position="235"/>
    </location>
</feature>
<proteinExistence type="predicted"/>